<feature type="transmembrane region" description="Helical" evidence="1">
    <location>
        <begin position="137"/>
        <end position="163"/>
    </location>
</feature>
<feature type="transmembrane region" description="Helical" evidence="1">
    <location>
        <begin position="45"/>
        <end position="63"/>
    </location>
</feature>
<dbReference type="EMBL" id="FZOS01000001">
    <property type="protein sequence ID" value="SNS08985.1"/>
    <property type="molecule type" value="Genomic_DNA"/>
</dbReference>
<dbReference type="RefSeq" id="WP_089217792.1">
    <property type="nucleotide sequence ID" value="NZ_FZOS01000001.1"/>
</dbReference>
<feature type="domain" description="Glycerophosphoryl diester phosphodiesterase membrane" evidence="2">
    <location>
        <begin position="86"/>
        <end position="162"/>
    </location>
</feature>
<evidence type="ECO:0000256" key="1">
    <source>
        <dbReference type="SAM" id="Phobius"/>
    </source>
</evidence>
<evidence type="ECO:0000313" key="3">
    <source>
        <dbReference type="EMBL" id="SNS08985.1"/>
    </source>
</evidence>
<accession>A0A239BLG9</accession>
<keyword evidence="4" id="KW-1185">Reference proteome</keyword>
<protein>
    <submittedName>
        <fullName evidence="3">Membrane domain of glycerophosphoryl diester phosphodiesterase</fullName>
    </submittedName>
</protein>
<dbReference type="Pfam" id="PF10110">
    <property type="entry name" value="GPDPase_memb"/>
    <property type="match status" value="1"/>
</dbReference>
<feature type="transmembrane region" description="Helical" evidence="1">
    <location>
        <begin position="175"/>
        <end position="199"/>
    </location>
</feature>
<gene>
    <name evidence="3" type="ORF">SAMN06295912_101276</name>
</gene>
<keyword evidence="1" id="KW-1133">Transmembrane helix</keyword>
<proteinExistence type="predicted"/>
<evidence type="ECO:0000259" key="2">
    <source>
        <dbReference type="Pfam" id="PF10110"/>
    </source>
</evidence>
<reference evidence="4" key="1">
    <citation type="submission" date="2017-06" db="EMBL/GenBank/DDBJ databases">
        <authorList>
            <person name="Varghese N."/>
            <person name="Submissions S."/>
        </authorList>
    </citation>
    <scope>NUCLEOTIDE SEQUENCE [LARGE SCALE GENOMIC DNA]</scope>
    <source>
        <strain evidence="4">LNB2</strain>
    </source>
</reference>
<dbReference type="OrthoDB" id="7472950at2"/>
<evidence type="ECO:0000313" key="4">
    <source>
        <dbReference type="Proteomes" id="UP000198281"/>
    </source>
</evidence>
<sequence length="211" mass="22535">MHEQAIDAGAILSRTFNLMRGNVKMVAITAIAVAVASMIGSALGLAAMIFAQYTIISGLLANADLMPDGYRTRRFWAILGVCILYNIGVTLGMVLLIVPGVILAVRWVLAVPVLIGEETGVIESLGRSWQETRGRFWPILIALIVIFLPVIAMMGIIGGVVFSNGGAEPALAITLIGNLVSSIFTVAGWHAAVAIYVMLRVRGPRMEEIFA</sequence>
<keyword evidence="1" id="KW-0472">Membrane</keyword>
<dbReference type="Proteomes" id="UP000198281">
    <property type="component" value="Unassembled WGS sequence"/>
</dbReference>
<dbReference type="AlphaFoldDB" id="A0A239BLG9"/>
<organism evidence="3 4">
    <name type="scientific">Edaphosphingomonas laterariae</name>
    <dbReference type="NCBI Taxonomy" id="861865"/>
    <lineage>
        <taxon>Bacteria</taxon>
        <taxon>Pseudomonadati</taxon>
        <taxon>Pseudomonadota</taxon>
        <taxon>Alphaproteobacteria</taxon>
        <taxon>Sphingomonadales</taxon>
        <taxon>Rhizorhabdaceae</taxon>
        <taxon>Edaphosphingomonas</taxon>
    </lineage>
</organism>
<keyword evidence="1" id="KW-0812">Transmembrane</keyword>
<name>A0A239BLG9_9SPHN</name>
<dbReference type="InterPro" id="IPR018476">
    <property type="entry name" value="GlyceroP-diester-Pdiesterase_M"/>
</dbReference>
<feature type="transmembrane region" description="Helical" evidence="1">
    <location>
        <begin position="75"/>
        <end position="98"/>
    </location>
</feature>